<evidence type="ECO:0000313" key="2">
    <source>
        <dbReference type="Proteomes" id="UP000823775"/>
    </source>
</evidence>
<organism evidence="1 2">
    <name type="scientific">Datura stramonium</name>
    <name type="common">Jimsonweed</name>
    <name type="synonym">Common thornapple</name>
    <dbReference type="NCBI Taxonomy" id="4076"/>
    <lineage>
        <taxon>Eukaryota</taxon>
        <taxon>Viridiplantae</taxon>
        <taxon>Streptophyta</taxon>
        <taxon>Embryophyta</taxon>
        <taxon>Tracheophyta</taxon>
        <taxon>Spermatophyta</taxon>
        <taxon>Magnoliopsida</taxon>
        <taxon>eudicotyledons</taxon>
        <taxon>Gunneridae</taxon>
        <taxon>Pentapetalae</taxon>
        <taxon>asterids</taxon>
        <taxon>lamiids</taxon>
        <taxon>Solanales</taxon>
        <taxon>Solanaceae</taxon>
        <taxon>Solanoideae</taxon>
        <taxon>Datureae</taxon>
        <taxon>Datura</taxon>
    </lineage>
</organism>
<protein>
    <submittedName>
        <fullName evidence="1">Uncharacterized protein</fullName>
    </submittedName>
</protein>
<gene>
    <name evidence="1" type="ORF">HAX54_043013</name>
</gene>
<proteinExistence type="predicted"/>
<dbReference type="Proteomes" id="UP000823775">
    <property type="component" value="Unassembled WGS sequence"/>
</dbReference>
<sequence length="168" mass="18008">MKAYSDVCGAADDVLVDSIPCVVEAALDVENVEVGSGSTTKANFNPVGSPDASGLAICQPLSQPRTFIVPLPHSIIKLSIYDRWCKVGPIKKLVNGSVRYIKCDSTDLYFGEDILNLSCPLCNCCPELQHSSHSNHEPCLGTICLVSYSSFLGPSVCTLIQCIDIRVA</sequence>
<feature type="non-terminal residue" evidence="1">
    <location>
        <position position="168"/>
    </location>
</feature>
<comment type="caution">
    <text evidence="1">The sequence shown here is derived from an EMBL/GenBank/DDBJ whole genome shotgun (WGS) entry which is preliminary data.</text>
</comment>
<name>A0ABS8W296_DATST</name>
<evidence type="ECO:0000313" key="1">
    <source>
        <dbReference type="EMBL" id="MCE2055620.1"/>
    </source>
</evidence>
<dbReference type="EMBL" id="JACEIK010006397">
    <property type="protein sequence ID" value="MCE2055620.1"/>
    <property type="molecule type" value="Genomic_DNA"/>
</dbReference>
<accession>A0ABS8W296</accession>
<reference evidence="1 2" key="1">
    <citation type="journal article" date="2021" name="BMC Genomics">
        <title>Datura genome reveals duplications of psychoactive alkaloid biosynthetic genes and high mutation rate following tissue culture.</title>
        <authorList>
            <person name="Rajewski A."/>
            <person name="Carter-House D."/>
            <person name="Stajich J."/>
            <person name="Litt A."/>
        </authorList>
    </citation>
    <scope>NUCLEOTIDE SEQUENCE [LARGE SCALE GENOMIC DNA]</scope>
    <source>
        <strain evidence="1">AR-01</strain>
    </source>
</reference>
<keyword evidence="2" id="KW-1185">Reference proteome</keyword>